<dbReference type="GO" id="GO:0007010">
    <property type="term" value="P:cytoskeleton organization"/>
    <property type="evidence" value="ECO:0007669"/>
    <property type="project" value="UniProtKB-ARBA"/>
</dbReference>
<dbReference type="OMA" id="RYAKTKR"/>
<keyword evidence="3 4" id="KW-0862">Zinc</keyword>
<dbReference type="GO" id="GO:0005096">
    <property type="term" value="F:GTPase activator activity"/>
    <property type="evidence" value="ECO:0007669"/>
    <property type="project" value="UniProtKB-KW"/>
</dbReference>
<feature type="region of interest" description="Disordered" evidence="6">
    <location>
        <begin position="371"/>
        <end position="444"/>
    </location>
</feature>
<dbReference type="GO" id="GO:0005938">
    <property type="term" value="C:cell cortex"/>
    <property type="evidence" value="ECO:0007669"/>
    <property type="project" value="UniProtKB-ARBA"/>
</dbReference>
<feature type="domain" description="LIM zinc-binding" evidence="7">
    <location>
        <begin position="17"/>
        <end position="73"/>
    </location>
</feature>
<feature type="compositionally biased region" description="Low complexity" evidence="6">
    <location>
        <begin position="414"/>
        <end position="431"/>
    </location>
</feature>
<dbReference type="GO" id="GO:0007165">
    <property type="term" value="P:signal transduction"/>
    <property type="evidence" value="ECO:0007669"/>
    <property type="project" value="InterPro"/>
</dbReference>
<dbReference type="GO" id="GO:0046872">
    <property type="term" value="F:metal ion binding"/>
    <property type="evidence" value="ECO:0007669"/>
    <property type="project" value="UniProtKB-KW"/>
</dbReference>
<evidence type="ECO:0000259" key="8">
    <source>
        <dbReference type="PROSITE" id="PS50238"/>
    </source>
</evidence>
<evidence type="ECO:0000256" key="4">
    <source>
        <dbReference type="PROSITE-ProRule" id="PRU00125"/>
    </source>
</evidence>
<dbReference type="STRING" id="1071381.G8BYZ4"/>
<dbReference type="EMBL" id="HE612865">
    <property type="protein sequence ID" value="CCE65086.1"/>
    <property type="molecule type" value="Genomic_DNA"/>
</dbReference>
<organism evidence="9 10">
    <name type="scientific">Tetrapisispora phaffii (strain ATCC 24235 / CBS 4417 / NBRC 1672 / NRRL Y-8282 / UCD 70-5)</name>
    <name type="common">Yeast</name>
    <name type="synonym">Fabospora phaffii</name>
    <dbReference type="NCBI Taxonomy" id="1071381"/>
    <lineage>
        <taxon>Eukaryota</taxon>
        <taxon>Fungi</taxon>
        <taxon>Dikarya</taxon>
        <taxon>Ascomycota</taxon>
        <taxon>Saccharomycotina</taxon>
        <taxon>Saccharomycetes</taxon>
        <taxon>Saccharomycetales</taxon>
        <taxon>Saccharomycetaceae</taxon>
        <taxon>Tetrapisispora</taxon>
    </lineage>
</organism>
<dbReference type="CDD" id="cd09394">
    <property type="entry name" value="LIM1_Rga"/>
    <property type="match status" value="1"/>
</dbReference>
<dbReference type="PANTHER" id="PTHR23176:SF121">
    <property type="entry name" value="RHO-TYPE GTPASE-ACTIVATING PROTEIN 1-RELATED"/>
    <property type="match status" value="1"/>
</dbReference>
<keyword evidence="10" id="KW-1185">Reference proteome</keyword>
<dbReference type="PROSITE" id="PS00478">
    <property type="entry name" value="LIM_DOMAIN_1"/>
    <property type="match status" value="1"/>
</dbReference>
<dbReference type="eggNOG" id="KOG1704">
    <property type="taxonomic scope" value="Eukaryota"/>
</dbReference>
<evidence type="ECO:0000256" key="1">
    <source>
        <dbReference type="ARBA" id="ARBA00022468"/>
    </source>
</evidence>
<dbReference type="Pfam" id="PF00412">
    <property type="entry name" value="LIM"/>
    <property type="match status" value="2"/>
</dbReference>
<feature type="compositionally biased region" description="Polar residues" evidence="6">
    <location>
        <begin position="432"/>
        <end position="444"/>
    </location>
</feature>
<feature type="domain" description="Rho-GAP" evidence="8">
    <location>
        <begin position="757"/>
        <end position="967"/>
    </location>
</feature>
<gene>
    <name evidence="9" type="primary">TPHA0J02660</name>
    <name evidence="9" type="ordered locus">TPHA_0J02660</name>
</gene>
<dbReference type="OrthoDB" id="19923at2759"/>
<feature type="coiled-coil region" evidence="5">
    <location>
        <begin position="583"/>
        <end position="624"/>
    </location>
</feature>
<evidence type="ECO:0000256" key="5">
    <source>
        <dbReference type="SAM" id="Coils"/>
    </source>
</evidence>
<dbReference type="HOGENOM" id="CLU_003874_1_0_1"/>
<evidence type="ECO:0000313" key="10">
    <source>
        <dbReference type="Proteomes" id="UP000005666"/>
    </source>
</evidence>
<accession>G8BYZ4</accession>
<evidence type="ECO:0008006" key="11">
    <source>
        <dbReference type="Google" id="ProtNLM"/>
    </source>
</evidence>
<feature type="compositionally biased region" description="Low complexity" evidence="6">
    <location>
        <begin position="387"/>
        <end position="398"/>
    </location>
</feature>
<dbReference type="PROSITE" id="PS50238">
    <property type="entry name" value="RHOGAP"/>
    <property type="match status" value="1"/>
</dbReference>
<dbReference type="Pfam" id="PF00620">
    <property type="entry name" value="RhoGAP"/>
    <property type="match status" value="1"/>
</dbReference>
<reference evidence="9 10" key="1">
    <citation type="journal article" date="2011" name="Proc. Natl. Acad. Sci. U.S.A.">
        <title>Evolutionary erosion of yeast sex chromosomes by mating-type switching accidents.</title>
        <authorList>
            <person name="Gordon J.L."/>
            <person name="Armisen D."/>
            <person name="Proux-Wera E."/>
            <person name="Oheigeartaigh S.S."/>
            <person name="Byrne K.P."/>
            <person name="Wolfe K.H."/>
        </authorList>
    </citation>
    <scope>NUCLEOTIDE SEQUENCE [LARGE SCALE GENOMIC DNA]</scope>
    <source>
        <strain evidence="10">ATCC 24235 / CBS 4417 / NBRC 1672 / NRRL Y-8282 / UCD 70-5</strain>
    </source>
</reference>
<evidence type="ECO:0000256" key="6">
    <source>
        <dbReference type="SAM" id="MobiDB-lite"/>
    </source>
</evidence>
<dbReference type="eggNOG" id="KOG1453">
    <property type="taxonomic scope" value="Eukaryota"/>
</dbReference>
<dbReference type="CDD" id="cd09395">
    <property type="entry name" value="LIM2_Rga"/>
    <property type="match status" value="1"/>
</dbReference>
<dbReference type="AlphaFoldDB" id="G8BYZ4"/>
<feature type="region of interest" description="Disordered" evidence="6">
    <location>
        <begin position="175"/>
        <end position="228"/>
    </location>
</feature>
<dbReference type="InterPro" id="IPR000198">
    <property type="entry name" value="RhoGAP_dom"/>
</dbReference>
<dbReference type="SMART" id="SM00324">
    <property type="entry name" value="RhoGAP"/>
    <property type="match status" value="1"/>
</dbReference>
<protein>
    <recommendedName>
        <fullName evidence="11">Rho-GAP domain-containing protein</fullName>
    </recommendedName>
</protein>
<evidence type="ECO:0000256" key="3">
    <source>
        <dbReference type="ARBA" id="ARBA00022833"/>
    </source>
</evidence>
<proteinExistence type="predicted"/>
<keyword evidence="4" id="KW-0440">LIM domain</keyword>
<dbReference type="Gene3D" id="1.10.555.10">
    <property type="entry name" value="Rho GTPase activation protein"/>
    <property type="match status" value="1"/>
</dbReference>
<sequence length="968" mass="107485">MDVVVDKQLTSDKKSFPECVRCKDSIVSGHAYELGDDKWHTHCFSCYRCEKPLSCDSDFLVLGTGALICFDCSDSCKSCGKKIDDLAIILSTSNEAYCSDCFKCCKCGNKIEDLRYAKTKKGLFCLTCHKKLLVKKKLYEQKKQRLKKELPQLPPVGNLADDSVEDDIGRKSRVDFTPLSIPERSGKRPASPRKSSYLDEDDKDTADSSAPEVGNTETTSKKHERKASIDDLLSSTLACDLEEDAKLKKSAFIMTNNSANIVNDFLGKPPLRNPSNPEPAIPQLSKSETQSNISLDCSNHGISNSSESASAFATPPLPTSLSDMLDKTLGFDSNGATLKQLDDSDEGDHQEITEEFDENTFKPFAFNRTEAIPSDYEAPRSTTNDEGGVSSNSNSVSSDRSLQNPTESRSNSITSANKTRSNNNTAATTITQQSGTNSTANSSLKRTLSFKSRNFVSTLKNRTSTFLDQKVLETPDSVGDKKTNMVQPINITSQTHRRVLSNSKLLDSHERTASGNTLNIIKPPSIPSDVSGTDPIAQATAFRTPPLSSASSFKSSTNIDASYRPYSAVITDFEISKYDTSQTKSIQSKINEAEERLSMLQLNIEELELKKSQLQKDIRTLERTKSTMMKSTIPISNTNGSSSENSNQKNITTVQPNVANLAKAGGRPKFWKIFSNGKQVSGEMNGPKKIELASSISVTSMAQLTPNNMNNKLGISNPILQNPNDFNDVKLNQIVDRSDVNISAQYSSQPGDVLMGSPLVSRCQYEGNNIPFIITTCIEHVESSEEFLQTEGLYRKSGSKLLIEELEEAFSSVTNSTSPQLIKLINSDLHIVTGILKKYLRQLPDPLLTYHIYESLINTVRDEQLSSRLPLNKQWNDSNPLFTVTCETISNILHHLPKEHIALLYVLAEHVTKIDEYKEWNLMTMNNLSLIFAPGIIRDFNGEKDIIDMQERNYIVGFIFRYYRKLLD</sequence>
<dbReference type="InterPro" id="IPR008936">
    <property type="entry name" value="Rho_GTPase_activation_prot"/>
</dbReference>
<dbReference type="RefSeq" id="XP_003687520.1">
    <property type="nucleotide sequence ID" value="XM_003687472.1"/>
</dbReference>
<dbReference type="SMART" id="SM00132">
    <property type="entry name" value="LIM"/>
    <property type="match status" value="2"/>
</dbReference>
<dbReference type="InterPro" id="IPR050729">
    <property type="entry name" value="Rho-GAP"/>
</dbReference>
<dbReference type="SUPFAM" id="SSF48350">
    <property type="entry name" value="GTPase activation domain, GAP"/>
    <property type="match status" value="1"/>
</dbReference>
<keyword evidence="2 4" id="KW-0479">Metal-binding</keyword>
<dbReference type="KEGG" id="tpf:TPHA_0J02660"/>
<dbReference type="GeneID" id="11533021"/>
<dbReference type="Gene3D" id="2.10.110.10">
    <property type="entry name" value="Cysteine Rich Protein"/>
    <property type="match status" value="2"/>
</dbReference>
<evidence type="ECO:0000256" key="2">
    <source>
        <dbReference type="ARBA" id="ARBA00022723"/>
    </source>
</evidence>
<feature type="compositionally biased region" description="Polar residues" evidence="6">
    <location>
        <begin position="399"/>
        <end position="413"/>
    </location>
</feature>
<evidence type="ECO:0000259" key="7">
    <source>
        <dbReference type="PROSITE" id="PS50023"/>
    </source>
</evidence>
<keyword evidence="5" id="KW-0175">Coiled coil</keyword>
<feature type="domain" description="LIM zinc-binding" evidence="7">
    <location>
        <begin position="74"/>
        <end position="135"/>
    </location>
</feature>
<dbReference type="CDD" id="cd00159">
    <property type="entry name" value="RhoGAP"/>
    <property type="match status" value="1"/>
</dbReference>
<evidence type="ECO:0000313" key="9">
    <source>
        <dbReference type="EMBL" id="CCE65086.1"/>
    </source>
</evidence>
<dbReference type="InterPro" id="IPR001781">
    <property type="entry name" value="Znf_LIM"/>
</dbReference>
<dbReference type="PROSITE" id="PS50023">
    <property type="entry name" value="LIM_DOMAIN_2"/>
    <property type="match status" value="2"/>
</dbReference>
<dbReference type="GO" id="GO:0005933">
    <property type="term" value="C:cellular bud"/>
    <property type="evidence" value="ECO:0007669"/>
    <property type="project" value="UniProtKB-ARBA"/>
</dbReference>
<dbReference type="PANTHER" id="PTHR23176">
    <property type="entry name" value="RHO/RAC/CDC GTPASE-ACTIVATING PROTEIN"/>
    <property type="match status" value="1"/>
</dbReference>
<keyword evidence="1" id="KW-0343">GTPase activation</keyword>
<name>G8BYZ4_TETPH</name>
<dbReference type="Proteomes" id="UP000005666">
    <property type="component" value="Chromosome 10"/>
</dbReference>